<dbReference type="PROSITE" id="PS51736">
    <property type="entry name" value="RECOMBINASES_3"/>
    <property type="match status" value="1"/>
</dbReference>
<dbReference type="PANTHER" id="PTHR30461">
    <property type="entry name" value="DNA-INVERTASE FROM LAMBDOID PROPHAGE"/>
    <property type="match status" value="1"/>
</dbReference>
<dbReference type="InterPro" id="IPR036162">
    <property type="entry name" value="Resolvase-like_N_sf"/>
</dbReference>
<evidence type="ECO:0000256" key="3">
    <source>
        <dbReference type="ARBA" id="ARBA00023125"/>
    </source>
</evidence>
<dbReference type="InterPro" id="IPR050639">
    <property type="entry name" value="SSR_resolvase"/>
</dbReference>
<reference evidence="6" key="1">
    <citation type="journal article" date="2015" name="Nature">
        <title>Complex archaea that bridge the gap between prokaryotes and eukaryotes.</title>
        <authorList>
            <person name="Spang A."/>
            <person name="Saw J.H."/>
            <person name="Jorgensen S.L."/>
            <person name="Zaremba-Niedzwiedzka K."/>
            <person name="Martijn J."/>
            <person name="Lind A.E."/>
            <person name="van Eijk R."/>
            <person name="Schleper C."/>
            <person name="Guy L."/>
            <person name="Ettema T.J."/>
        </authorList>
    </citation>
    <scope>NUCLEOTIDE SEQUENCE</scope>
</reference>
<evidence type="ECO:0000313" key="6">
    <source>
        <dbReference type="EMBL" id="KKN74139.1"/>
    </source>
</evidence>
<keyword evidence="3" id="KW-0238">DNA-binding</keyword>
<keyword evidence="2" id="KW-0229">DNA integration</keyword>
<dbReference type="FunFam" id="3.40.50.1390:FF:000001">
    <property type="entry name" value="DNA recombinase"/>
    <property type="match status" value="1"/>
</dbReference>
<evidence type="ECO:0000256" key="2">
    <source>
        <dbReference type="ARBA" id="ARBA00022908"/>
    </source>
</evidence>
<dbReference type="AlphaFoldDB" id="A0A0F9T4P6"/>
<dbReference type="CDD" id="cd03768">
    <property type="entry name" value="SR_ResInv"/>
    <property type="match status" value="1"/>
</dbReference>
<sequence length="192" mass="20972">MNIGYARVSTIQQDTSLQLDALMAAGCERIYEEKGSGASRERPELEKCLHILRPGDTLTVWRLDRLGRSLKDLVTIVSELEAQQVGFKSLTESIDTTSAGGKLIFHIFGGLAEFERSLIQERTKAGLAAARARGRKGGRKFKMTLGDARKAAAMLADPVITKAEICQHFEVTRPTLNAALLRLTPSDGSLSE</sequence>
<keyword evidence="4" id="KW-0233">DNA recombination</keyword>
<dbReference type="Gene3D" id="3.40.50.1390">
    <property type="entry name" value="Resolvase, N-terminal catalytic domain"/>
    <property type="match status" value="1"/>
</dbReference>
<dbReference type="SMART" id="SM00857">
    <property type="entry name" value="Resolvase"/>
    <property type="match status" value="1"/>
</dbReference>
<name>A0A0F9T4P6_9ZZZZ</name>
<dbReference type="InterPro" id="IPR006119">
    <property type="entry name" value="Resolv_N"/>
</dbReference>
<protein>
    <recommendedName>
        <fullName evidence="5">Resolvase/invertase-type recombinase catalytic domain-containing protein</fullName>
    </recommendedName>
</protein>
<feature type="domain" description="Resolvase/invertase-type recombinase catalytic" evidence="5">
    <location>
        <begin position="1"/>
        <end position="134"/>
    </location>
</feature>
<evidence type="ECO:0000256" key="4">
    <source>
        <dbReference type="ARBA" id="ARBA00023172"/>
    </source>
</evidence>
<dbReference type="GO" id="GO:0015074">
    <property type="term" value="P:DNA integration"/>
    <property type="evidence" value="ECO:0007669"/>
    <property type="project" value="UniProtKB-KW"/>
</dbReference>
<dbReference type="SUPFAM" id="SSF53041">
    <property type="entry name" value="Resolvase-like"/>
    <property type="match status" value="1"/>
</dbReference>
<dbReference type="InterPro" id="IPR006118">
    <property type="entry name" value="Recombinase_CS"/>
</dbReference>
<gene>
    <name evidence="6" type="ORF">LCGC14_0393510</name>
</gene>
<dbReference type="PROSITE" id="PS00397">
    <property type="entry name" value="RECOMBINASES_1"/>
    <property type="match status" value="1"/>
</dbReference>
<dbReference type="GO" id="GO:0003677">
    <property type="term" value="F:DNA binding"/>
    <property type="evidence" value="ECO:0007669"/>
    <property type="project" value="UniProtKB-KW"/>
</dbReference>
<dbReference type="GO" id="GO:0000150">
    <property type="term" value="F:DNA strand exchange activity"/>
    <property type="evidence" value="ECO:0007669"/>
    <property type="project" value="InterPro"/>
</dbReference>
<dbReference type="Pfam" id="PF00239">
    <property type="entry name" value="Resolvase"/>
    <property type="match status" value="1"/>
</dbReference>
<comment type="similarity">
    <text evidence="1">Belongs to the site-specific recombinase resolvase family.</text>
</comment>
<dbReference type="PANTHER" id="PTHR30461:SF2">
    <property type="entry name" value="SERINE RECOMBINASE PINE-RELATED"/>
    <property type="match status" value="1"/>
</dbReference>
<comment type="caution">
    <text evidence="6">The sequence shown here is derived from an EMBL/GenBank/DDBJ whole genome shotgun (WGS) entry which is preliminary data.</text>
</comment>
<evidence type="ECO:0000256" key="1">
    <source>
        <dbReference type="ARBA" id="ARBA00009913"/>
    </source>
</evidence>
<proteinExistence type="inferred from homology"/>
<evidence type="ECO:0000259" key="5">
    <source>
        <dbReference type="PROSITE" id="PS51736"/>
    </source>
</evidence>
<organism evidence="6">
    <name type="scientific">marine sediment metagenome</name>
    <dbReference type="NCBI Taxonomy" id="412755"/>
    <lineage>
        <taxon>unclassified sequences</taxon>
        <taxon>metagenomes</taxon>
        <taxon>ecological metagenomes</taxon>
    </lineage>
</organism>
<accession>A0A0F9T4P6</accession>
<dbReference type="EMBL" id="LAZR01000331">
    <property type="protein sequence ID" value="KKN74139.1"/>
    <property type="molecule type" value="Genomic_DNA"/>
</dbReference>